<dbReference type="Gene3D" id="3.40.50.11660">
    <property type="entry name" value="Glycosyl transferase family 10, C-terminal domain"/>
    <property type="match status" value="1"/>
</dbReference>
<evidence type="ECO:0000256" key="4">
    <source>
        <dbReference type="ARBA" id="ARBA00022676"/>
    </source>
</evidence>
<dbReference type="EMBL" id="GEGO01005559">
    <property type="protein sequence ID" value="JAR89845.1"/>
    <property type="molecule type" value="Transcribed_RNA"/>
</dbReference>
<dbReference type="Pfam" id="PF17039">
    <property type="entry name" value="Glyco_tran_10_N"/>
    <property type="match status" value="1"/>
</dbReference>
<evidence type="ECO:0000256" key="1">
    <source>
        <dbReference type="ARBA" id="ARBA00004447"/>
    </source>
</evidence>
<keyword evidence="7" id="KW-0735">Signal-anchor</keyword>
<comment type="similarity">
    <text evidence="3 11">Belongs to the glycosyltransferase 10 family.</text>
</comment>
<evidence type="ECO:0000256" key="10">
    <source>
        <dbReference type="ARBA" id="ARBA00023180"/>
    </source>
</evidence>
<accession>A0A147BHS4</accession>
<evidence type="ECO:0000256" key="3">
    <source>
        <dbReference type="ARBA" id="ARBA00008919"/>
    </source>
</evidence>
<keyword evidence="6 11" id="KW-0812">Transmembrane</keyword>
<dbReference type="AlphaFoldDB" id="A0A147BHS4"/>
<dbReference type="Pfam" id="PF00852">
    <property type="entry name" value="Glyco_transf_10"/>
    <property type="match status" value="1"/>
</dbReference>
<evidence type="ECO:0000256" key="11">
    <source>
        <dbReference type="RuleBase" id="RU003832"/>
    </source>
</evidence>
<evidence type="ECO:0000256" key="8">
    <source>
        <dbReference type="ARBA" id="ARBA00022989"/>
    </source>
</evidence>
<feature type="domain" description="Fucosyltransferase C-terminal" evidence="12">
    <location>
        <begin position="191"/>
        <end position="344"/>
    </location>
</feature>
<dbReference type="EC" id="2.4.1.-" evidence="11"/>
<comment type="subcellular location">
    <subcellularLocation>
        <location evidence="1 11">Golgi apparatus</location>
        <location evidence="1 11">Golgi stack membrane</location>
        <topology evidence="1 11">Single-pass type II membrane protein</topology>
    </subcellularLocation>
</comment>
<keyword evidence="4 11" id="KW-0328">Glycosyltransferase</keyword>
<organism evidence="14">
    <name type="scientific">Ixodes ricinus</name>
    <name type="common">Common tick</name>
    <name type="synonym">Acarus ricinus</name>
    <dbReference type="NCBI Taxonomy" id="34613"/>
    <lineage>
        <taxon>Eukaryota</taxon>
        <taxon>Metazoa</taxon>
        <taxon>Ecdysozoa</taxon>
        <taxon>Arthropoda</taxon>
        <taxon>Chelicerata</taxon>
        <taxon>Arachnida</taxon>
        <taxon>Acari</taxon>
        <taxon>Parasitiformes</taxon>
        <taxon>Ixodida</taxon>
        <taxon>Ixodoidea</taxon>
        <taxon>Ixodidae</taxon>
        <taxon>Ixodinae</taxon>
        <taxon>Ixodes</taxon>
    </lineage>
</organism>
<reference evidence="14" key="1">
    <citation type="journal article" date="2018" name="PLoS Negl. Trop. Dis.">
        <title>Sialome diversity of ticks revealed by RNAseq of single tick salivary glands.</title>
        <authorList>
            <person name="Perner J."/>
            <person name="Kropackova S."/>
            <person name="Kopacek P."/>
            <person name="Ribeiro J.M."/>
        </authorList>
    </citation>
    <scope>NUCLEOTIDE SEQUENCE</scope>
    <source>
        <strain evidence="14">Siblings of single egg batch collected in Ceske Budejovice</strain>
        <tissue evidence="14">Salivary glands</tissue>
    </source>
</reference>
<sequence>MTPRRFVVRACFVLVSVLLFSYCLSFVLFTDWEREQLYKSKPEGGGHRYTGKHEDIKVPVILWWTPFTKEPGRTKACGNRSCFFTEDRAFFNHTRLYAIVFYGSELEVGDLPLPRKANHDWALLHEESPKNNFLFCMPSVLHWFNHTATFSRNSDLPLTLQYLSGAKDLTSKEFFQETSKKHQARIRLAPIAYVQSDCNTPIERDAFVSELMNYIDVDSYGKCVHNRDLPEGMTNAMDAMDDNGFWHLLARYKFHLAVENYGSDDYITEKLWRPLIVGSVPIYHGSPSVADWLPNGFQSAVLISNYTGPKQLAEDIRRIDRNHTRYESFLDHKIHERISNQRLLNALRQRRWGANNDPRKPNFVEEFECLICERLWKRLHSSNIRFVADETHYSCEPPKSILKEHAGTFWPELFKQAELEARVLESLLQRNIPFGEADVQASVLELLQAHPTG</sequence>
<dbReference type="PANTHER" id="PTHR11929">
    <property type="entry name" value="ALPHA- 1,3 -FUCOSYLTRANSFERASE"/>
    <property type="match status" value="1"/>
</dbReference>
<comment type="pathway">
    <text evidence="2">Protein modification; protein glycosylation.</text>
</comment>
<dbReference type="InterPro" id="IPR031481">
    <property type="entry name" value="Glyco_tran_10_N"/>
</dbReference>
<evidence type="ECO:0000256" key="5">
    <source>
        <dbReference type="ARBA" id="ARBA00022679"/>
    </source>
</evidence>
<keyword evidence="10" id="KW-0325">Glycoprotein</keyword>
<evidence type="ECO:0000313" key="14">
    <source>
        <dbReference type="EMBL" id="JAR89845.1"/>
    </source>
</evidence>
<dbReference type="InterPro" id="IPR055270">
    <property type="entry name" value="Glyco_tran_10_C"/>
</dbReference>
<keyword evidence="8" id="KW-1133">Transmembrane helix</keyword>
<dbReference type="GO" id="GO:0046920">
    <property type="term" value="F:alpha-(1-&gt;3)-fucosyltransferase activity"/>
    <property type="evidence" value="ECO:0007669"/>
    <property type="project" value="TreeGrafter"/>
</dbReference>
<dbReference type="InterPro" id="IPR001503">
    <property type="entry name" value="Glyco_trans_10"/>
</dbReference>
<dbReference type="GO" id="GO:0032580">
    <property type="term" value="C:Golgi cisterna membrane"/>
    <property type="evidence" value="ECO:0007669"/>
    <property type="project" value="UniProtKB-SubCell"/>
</dbReference>
<evidence type="ECO:0000256" key="2">
    <source>
        <dbReference type="ARBA" id="ARBA00004922"/>
    </source>
</evidence>
<dbReference type="FunFam" id="3.40.50.11660:FF:000002">
    <property type="entry name" value="Alpha-(1,3)-fucosyltransferase"/>
    <property type="match status" value="1"/>
</dbReference>
<dbReference type="SUPFAM" id="SSF53756">
    <property type="entry name" value="UDP-Glycosyltransferase/glycogen phosphorylase"/>
    <property type="match status" value="1"/>
</dbReference>
<evidence type="ECO:0000256" key="9">
    <source>
        <dbReference type="ARBA" id="ARBA00023136"/>
    </source>
</evidence>
<name>A0A147BHS4_IXORI</name>
<evidence type="ECO:0000256" key="6">
    <source>
        <dbReference type="ARBA" id="ARBA00022692"/>
    </source>
</evidence>
<dbReference type="PANTHER" id="PTHR11929:SF194">
    <property type="entry name" value="ALPHA-(1,3)-FUCOSYLTRANSFERASE 10"/>
    <property type="match status" value="1"/>
</dbReference>
<dbReference type="InterPro" id="IPR038577">
    <property type="entry name" value="GT10-like_C_sf"/>
</dbReference>
<protein>
    <recommendedName>
        <fullName evidence="11">Fucosyltransferase</fullName>
        <ecNumber evidence="11">2.4.1.-</ecNumber>
    </recommendedName>
</protein>
<proteinExistence type="inferred from homology"/>
<evidence type="ECO:0000256" key="7">
    <source>
        <dbReference type="ARBA" id="ARBA00022968"/>
    </source>
</evidence>
<keyword evidence="9" id="KW-0472">Membrane</keyword>
<keyword evidence="11" id="KW-0333">Golgi apparatus</keyword>
<evidence type="ECO:0000259" key="12">
    <source>
        <dbReference type="Pfam" id="PF00852"/>
    </source>
</evidence>
<evidence type="ECO:0000259" key="13">
    <source>
        <dbReference type="Pfam" id="PF17039"/>
    </source>
</evidence>
<feature type="domain" description="Fucosyltransferase N-terminal" evidence="13">
    <location>
        <begin position="59"/>
        <end position="158"/>
    </location>
</feature>
<keyword evidence="5 11" id="KW-0808">Transferase</keyword>
<dbReference type="UniPathway" id="UPA00378"/>